<evidence type="ECO:0000256" key="1">
    <source>
        <dbReference type="ARBA" id="ARBA00005662"/>
    </source>
</evidence>
<proteinExistence type="inferred from homology"/>
<dbReference type="PANTHER" id="PTHR33393:SF11">
    <property type="entry name" value="POLYGLUTAMINE SYNTHESIS ACCESSORY PROTEIN RV0574C-RELATED"/>
    <property type="match status" value="1"/>
</dbReference>
<dbReference type="InterPro" id="IPR019079">
    <property type="entry name" value="Capsule_synth_CapA"/>
</dbReference>
<dbReference type="PATRIC" id="fig|947033.5.peg.3428"/>
<dbReference type="InterPro" id="IPR029052">
    <property type="entry name" value="Metallo-depent_PP-like"/>
</dbReference>
<name>A0A0W0ZD73_9GAMM</name>
<organism evidence="3 4">
    <name type="scientific">Legionella steelei</name>
    <dbReference type="NCBI Taxonomy" id="947033"/>
    <lineage>
        <taxon>Bacteria</taxon>
        <taxon>Pseudomonadati</taxon>
        <taxon>Pseudomonadota</taxon>
        <taxon>Gammaproteobacteria</taxon>
        <taxon>Legionellales</taxon>
        <taxon>Legionellaceae</taxon>
        <taxon>Legionella</taxon>
    </lineage>
</organism>
<evidence type="ECO:0000313" key="3">
    <source>
        <dbReference type="EMBL" id="KTD67016.1"/>
    </source>
</evidence>
<comment type="similarity">
    <text evidence="1">Belongs to the CapA family.</text>
</comment>
<evidence type="ECO:0000259" key="2">
    <source>
        <dbReference type="SMART" id="SM00854"/>
    </source>
</evidence>
<accession>A0A0W0ZD73</accession>
<keyword evidence="4" id="KW-1185">Reference proteome</keyword>
<evidence type="ECO:0000313" key="4">
    <source>
        <dbReference type="Proteomes" id="UP000054926"/>
    </source>
</evidence>
<reference evidence="3 4" key="1">
    <citation type="submission" date="2015-11" db="EMBL/GenBank/DDBJ databases">
        <title>Genomic analysis of 38 Legionella species identifies large and diverse effector repertoires.</title>
        <authorList>
            <person name="Burstein D."/>
            <person name="Amaro F."/>
            <person name="Zusman T."/>
            <person name="Lifshitz Z."/>
            <person name="Cohen O."/>
            <person name="Gilbert J.A."/>
            <person name="Pupko T."/>
            <person name="Shuman H.A."/>
            <person name="Segal G."/>
        </authorList>
    </citation>
    <scope>NUCLEOTIDE SEQUENCE [LARGE SCALE GENOMIC DNA]</scope>
    <source>
        <strain evidence="3 4">IMVS3376</strain>
    </source>
</reference>
<sequence>MMSSITSQFHIFLCGDVMTGRGVDQVLTHPCEPQIYESYVRDARDYVRLAEQINGSIPLHNKGEYVWGDALDELNLRKPDLRLINLETSITSSETPWPNKGINYRMHAKNIDVITAAHIDVCVLANNHVLDWGKEGLLETLLTLDKVGISYVGAGKNIQKATAPAILFVPGFKGRILIFSMGLSSSGILKEWAATVEQPGVWLLPDLSKDTIKQIKKVIEHYRKAEDLCIVSIHWGGNWGYEIPLYHQRFAHRLIDQLGVHVIHGHSAHHPMGIELYNQGLILYGCGDLINDYEGIGGWEQFKSELSLMYFLTFNAQGRLTQLELVPMVRKNFKLHYASKDDGQWMAKNLTACSRRFKTSFEFNNYVIHCL</sequence>
<dbReference type="Pfam" id="PF09587">
    <property type="entry name" value="PGA_cap"/>
    <property type="match status" value="1"/>
</dbReference>
<dbReference type="Proteomes" id="UP000054926">
    <property type="component" value="Unassembled WGS sequence"/>
</dbReference>
<dbReference type="Gene3D" id="3.60.21.10">
    <property type="match status" value="1"/>
</dbReference>
<dbReference type="STRING" id="947033.Lste_3222"/>
<feature type="domain" description="Capsule synthesis protein CapA" evidence="2">
    <location>
        <begin position="10"/>
        <end position="293"/>
    </location>
</feature>
<gene>
    <name evidence="3" type="ORF">Lste_3222</name>
</gene>
<comment type="caution">
    <text evidence="3">The sequence shown here is derived from an EMBL/GenBank/DDBJ whole genome shotgun (WGS) entry which is preliminary data.</text>
</comment>
<dbReference type="SMART" id="SM00854">
    <property type="entry name" value="PGA_cap"/>
    <property type="match status" value="1"/>
</dbReference>
<dbReference type="EMBL" id="LNYY01000021">
    <property type="protein sequence ID" value="KTD67016.1"/>
    <property type="molecule type" value="Genomic_DNA"/>
</dbReference>
<dbReference type="InterPro" id="IPR052169">
    <property type="entry name" value="CW_Biosynth-Accessory"/>
</dbReference>
<dbReference type="CDD" id="cd07381">
    <property type="entry name" value="MPP_CapA"/>
    <property type="match status" value="1"/>
</dbReference>
<dbReference type="PANTHER" id="PTHR33393">
    <property type="entry name" value="POLYGLUTAMINE SYNTHESIS ACCESSORY PROTEIN RV0574C-RELATED"/>
    <property type="match status" value="1"/>
</dbReference>
<protein>
    <submittedName>
        <fullName evidence="3">Capsule biosynthesis protein</fullName>
    </submittedName>
</protein>
<dbReference type="RefSeq" id="WP_237760515.1">
    <property type="nucleotide sequence ID" value="NZ_LNYY01000021.1"/>
</dbReference>
<dbReference type="AlphaFoldDB" id="A0A0W0ZD73"/>
<dbReference type="SUPFAM" id="SSF56300">
    <property type="entry name" value="Metallo-dependent phosphatases"/>
    <property type="match status" value="1"/>
</dbReference>